<feature type="non-terminal residue" evidence="1">
    <location>
        <position position="1"/>
    </location>
</feature>
<comment type="caution">
    <text evidence="1">The sequence shown here is derived from an EMBL/GenBank/DDBJ whole genome shotgun (WGS) entry which is preliminary data.</text>
</comment>
<dbReference type="Proteomes" id="UP000499080">
    <property type="component" value="Unassembled WGS sequence"/>
</dbReference>
<keyword evidence="2" id="KW-1185">Reference proteome</keyword>
<sequence length="78" mass="8435">RDTISTGAMAGATNRNTLLNECCNAAPLVEERSALILDDDLRNVAYLRLLKLCPLAGALYMARNIFSQACEMAGVGWC</sequence>
<protein>
    <submittedName>
        <fullName evidence="1">Uncharacterized protein</fullName>
    </submittedName>
</protein>
<organism evidence="1 2">
    <name type="scientific">Araneus ventricosus</name>
    <name type="common">Orbweaver spider</name>
    <name type="synonym">Epeira ventricosa</name>
    <dbReference type="NCBI Taxonomy" id="182803"/>
    <lineage>
        <taxon>Eukaryota</taxon>
        <taxon>Metazoa</taxon>
        <taxon>Ecdysozoa</taxon>
        <taxon>Arthropoda</taxon>
        <taxon>Chelicerata</taxon>
        <taxon>Arachnida</taxon>
        <taxon>Araneae</taxon>
        <taxon>Araneomorphae</taxon>
        <taxon>Entelegynae</taxon>
        <taxon>Araneoidea</taxon>
        <taxon>Araneidae</taxon>
        <taxon>Araneus</taxon>
    </lineage>
</organism>
<evidence type="ECO:0000313" key="2">
    <source>
        <dbReference type="Proteomes" id="UP000499080"/>
    </source>
</evidence>
<proteinExistence type="predicted"/>
<evidence type="ECO:0000313" key="1">
    <source>
        <dbReference type="EMBL" id="GBN99469.1"/>
    </source>
</evidence>
<name>A0A4Y2TJB2_ARAVE</name>
<reference evidence="1 2" key="1">
    <citation type="journal article" date="2019" name="Sci. Rep.">
        <title>Orb-weaving spider Araneus ventricosus genome elucidates the spidroin gene catalogue.</title>
        <authorList>
            <person name="Kono N."/>
            <person name="Nakamura H."/>
            <person name="Ohtoshi R."/>
            <person name="Moran D.A.P."/>
            <person name="Shinohara A."/>
            <person name="Yoshida Y."/>
            <person name="Fujiwara M."/>
            <person name="Mori M."/>
            <person name="Tomita M."/>
            <person name="Arakawa K."/>
        </authorList>
    </citation>
    <scope>NUCLEOTIDE SEQUENCE [LARGE SCALE GENOMIC DNA]</scope>
</reference>
<accession>A0A4Y2TJB2</accession>
<gene>
    <name evidence="1" type="ORF">AVEN_260694_1</name>
</gene>
<dbReference type="AlphaFoldDB" id="A0A4Y2TJB2"/>
<dbReference type="EMBL" id="BGPR01028355">
    <property type="protein sequence ID" value="GBN99469.1"/>
    <property type="molecule type" value="Genomic_DNA"/>
</dbReference>